<organism evidence="7 8">
    <name type="scientific">Ranitomeya imitator</name>
    <name type="common">mimic poison frog</name>
    <dbReference type="NCBI Taxonomy" id="111125"/>
    <lineage>
        <taxon>Eukaryota</taxon>
        <taxon>Metazoa</taxon>
        <taxon>Chordata</taxon>
        <taxon>Craniata</taxon>
        <taxon>Vertebrata</taxon>
        <taxon>Euteleostomi</taxon>
        <taxon>Amphibia</taxon>
        <taxon>Batrachia</taxon>
        <taxon>Anura</taxon>
        <taxon>Neobatrachia</taxon>
        <taxon>Hyloidea</taxon>
        <taxon>Dendrobatidae</taxon>
        <taxon>Dendrobatinae</taxon>
        <taxon>Ranitomeya</taxon>
    </lineage>
</organism>
<dbReference type="InterPro" id="IPR006612">
    <property type="entry name" value="THAP_Znf"/>
</dbReference>
<dbReference type="PANTHER" id="PTHR31751">
    <property type="entry name" value="SI:CH211-108C17.2-RELATED-RELATED"/>
    <property type="match status" value="1"/>
</dbReference>
<keyword evidence="2 5" id="KW-0863">Zinc-finger</keyword>
<sequence length="705" mass="80698">MPSCIVNGCIHKTTKKLYNDDGIIMHAFPSSLSRISLWLRSIEKGNNQYFGNIDALSESIFYKKNNSSFRICSDHFTSESYAPVNSRRRALRQDAVPSIFSPPATLPAVQDTTGSQPVPFMVDAITQTDPYTNTEDKGAQWPEFEFNIAGQPWKIEHDHLYHASRLPAANSQRAMNASSHVTTKGNSMIYELKIQQPTLEKEPVVVNASNSSLFSDRVRCMRQKDADDNCVNERKFIVFESCLDVLFESVRCRIGDCNAPIFRTQKHVLGSYLSVAAQCHKGHSFHLWHSQPTRGEVALGNVLSSAAILFSGSHFHKVEEMCQLLGLQFLTHSLYDLYQQKYLIPTVDMHWKQERLRLNDASLGTQLCLVGSGQCTTYDDGVKYGIYAFLDVATKRIVDFESIEGTKANSSAALKRKAFVRCLNRILRDQYDVAAIATDYHPNIKRTCQHNYRIPHEYDAWHYTKSIEKRLRAASKKENCSVIAEWIPSIKKHLWWCSSTSKGNTEVLRELWQSLLMHVTDRHLWNHGGMFHACAHRPLKRLERRPWIKENSQAYLALYDVVMNPKVFEDLHHLSQFLHTGEMEVYHHFLSKYCPKKVHFKLNALKARVKLAALAHNANVHKPRVNANSIHQGKGAIGTLRLDMGSTSKQSCISKILCASSTYSHMLPMMTYVLKYFDYRLLSRRSLWTSVLKDFLEPKLNKRSY</sequence>
<dbReference type="SUPFAM" id="SSF57716">
    <property type="entry name" value="Glucocorticoid receptor-like (DNA-binding domain)"/>
    <property type="match status" value="1"/>
</dbReference>
<dbReference type="PROSITE" id="PS50950">
    <property type="entry name" value="ZF_THAP"/>
    <property type="match status" value="1"/>
</dbReference>
<gene>
    <name evidence="7" type="ORF">RIMI_LOCUS19607497</name>
</gene>
<dbReference type="PANTHER" id="PTHR31751:SF42">
    <property type="entry name" value="PROTEIN CBG10204"/>
    <property type="match status" value="1"/>
</dbReference>
<evidence type="ECO:0000256" key="2">
    <source>
        <dbReference type="ARBA" id="ARBA00022771"/>
    </source>
</evidence>
<dbReference type="Proteomes" id="UP001176940">
    <property type="component" value="Unassembled WGS sequence"/>
</dbReference>
<dbReference type="Pfam" id="PF05485">
    <property type="entry name" value="THAP"/>
    <property type="match status" value="1"/>
</dbReference>
<evidence type="ECO:0000313" key="8">
    <source>
        <dbReference type="Proteomes" id="UP001176940"/>
    </source>
</evidence>
<accession>A0ABN9MDC7</accession>
<keyword evidence="3" id="KW-0862">Zinc</keyword>
<proteinExistence type="predicted"/>
<evidence type="ECO:0000256" key="4">
    <source>
        <dbReference type="ARBA" id="ARBA00023125"/>
    </source>
</evidence>
<dbReference type="EMBL" id="CAUEEQ010063164">
    <property type="protein sequence ID" value="CAJ0964777.1"/>
    <property type="molecule type" value="Genomic_DNA"/>
</dbReference>
<comment type="caution">
    <text evidence="7">The sequence shown here is derived from an EMBL/GenBank/DDBJ whole genome shotgun (WGS) entry which is preliminary data.</text>
</comment>
<evidence type="ECO:0000259" key="6">
    <source>
        <dbReference type="PROSITE" id="PS50950"/>
    </source>
</evidence>
<keyword evidence="4 5" id="KW-0238">DNA-binding</keyword>
<feature type="domain" description="THAP-type" evidence="6">
    <location>
        <begin position="1"/>
        <end position="100"/>
    </location>
</feature>
<dbReference type="SMART" id="SM00980">
    <property type="entry name" value="THAP"/>
    <property type="match status" value="1"/>
</dbReference>
<reference evidence="7" key="1">
    <citation type="submission" date="2023-07" db="EMBL/GenBank/DDBJ databases">
        <authorList>
            <person name="Stuckert A."/>
        </authorList>
    </citation>
    <scope>NUCLEOTIDE SEQUENCE</scope>
</reference>
<evidence type="ECO:0000256" key="1">
    <source>
        <dbReference type="ARBA" id="ARBA00022723"/>
    </source>
</evidence>
<evidence type="ECO:0000256" key="3">
    <source>
        <dbReference type="ARBA" id="ARBA00022833"/>
    </source>
</evidence>
<keyword evidence="1" id="KW-0479">Metal-binding</keyword>
<keyword evidence="8" id="KW-1185">Reference proteome</keyword>
<name>A0ABN9MDC7_9NEOB</name>
<evidence type="ECO:0000256" key="5">
    <source>
        <dbReference type="PROSITE-ProRule" id="PRU00309"/>
    </source>
</evidence>
<evidence type="ECO:0000313" key="7">
    <source>
        <dbReference type="EMBL" id="CAJ0964777.1"/>
    </source>
</evidence>
<protein>
    <recommendedName>
        <fullName evidence="6">THAP-type domain-containing protein</fullName>
    </recommendedName>
</protein>